<organism evidence="2 3">
    <name type="scientific">Candidatus Chloroploca mongolica</name>
    <dbReference type="NCBI Taxonomy" id="2528176"/>
    <lineage>
        <taxon>Bacteria</taxon>
        <taxon>Bacillati</taxon>
        <taxon>Chloroflexota</taxon>
        <taxon>Chloroflexia</taxon>
        <taxon>Chloroflexales</taxon>
        <taxon>Chloroflexineae</taxon>
        <taxon>Oscillochloridaceae</taxon>
        <taxon>Candidatus Chloroploca</taxon>
    </lineage>
</organism>
<feature type="transmembrane region" description="Helical" evidence="1">
    <location>
        <begin position="18"/>
        <end position="37"/>
    </location>
</feature>
<proteinExistence type="predicted"/>
<feature type="transmembrane region" description="Helical" evidence="1">
    <location>
        <begin position="136"/>
        <end position="158"/>
    </location>
</feature>
<reference evidence="2 3" key="1">
    <citation type="submission" date="2021-03" db="EMBL/GenBank/DDBJ databases">
        <authorList>
            <person name="Grouzdev D.S."/>
        </authorList>
    </citation>
    <scope>NUCLEOTIDE SEQUENCE [LARGE SCALE GENOMIC DNA]</scope>
    <source>
        <strain evidence="2 3">M50-1</strain>
    </source>
</reference>
<protein>
    <submittedName>
        <fullName evidence="2">M50 family metallopeptidase</fullName>
    </submittedName>
</protein>
<dbReference type="Proteomes" id="UP001193081">
    <property type="component" value="Unassembled WGS sequence"/>
</dbReference>
<feature type="transmembrane region" description="Helical" evidence="1">
    <location>
        <begin position="80"/>
        <end position="103"/>
    </location>
</feature>
<name>A0ABS4D4Q6_9CHLR</name>
<dbReference type="EMBL" id="SIJK02000002">
    <property type="protein sequence ID" value="MBP1464423.1"/>
    <property type="molecule type" value="Genomic_DNA"/>
</dbReference>
<dbReference type="PANTHER" id="PTHR33979:SF2">
    <property type="entry name" value="PEPTIDASE M50B-LIKE-DOMAIN-CONTAINING PROTEIN"/>
    <property type="match status" value="1"/>
</dbReference>
<keyword evidence="1" id="KW-0812">Transmembrane</keyword>
<accession>A0ABS4D4Q6</accession>
<evidence type="ECO:0000313" key="2">
    <source>
        <dbReference type="EMBL" id="MBP1464423.1"/>
    </source>
</evidence>
<dbReference type="InterPro" id="IPR049500">
    <property type="entry name" value="Peptidase_M50B-like"/>
</dbReference>
<feature type="transmembrane region" description="Helical" evidence="1">
    <location>
        <begin position="112"/>
        <end position="130"/>
    </location>
</feature>
<keyword evidence="3" id="KW-1185">Reference proteome</keyword>
<feature type="transmembrane region" description="Helical" evidence="1">
    <location>
        <begin position="170"/>
        <end position="190"/>
    </location>
</feature>
<sequence>MQAPGIQPSSVARPSSTIPLLAAVGAFALSWLGPLAFPFRLLTTIIHELGHGLAALLTGGTFVRFVVFPDGSGLAYTAGGIPWLIIPAGYLGTAFFGAVLIMVGRSPRASRIALGIIGAVLVLLTLRYALPSVFSVHILSGFLTLGAGLALGAALLGVAWKATLPWALGLLNLLAFWIGLSALSDLRVLFQLSTSAGMGSMTDAHAMAQITFLPAAFWAILWVVIALAALGSAFWYTWIRPRALPGLR</sequence>
<dbReference type="RefSeq" id="WP_135476111.1">
    <property type="nucleotide sequence ID" value="NZ_SIJK02000002.1"/>
</dbReference>
<feature type="transmembrane region" description="Helical" evidence="1">
    <location>
        <begin position="210"/>
        <end position="238"/>
    </location>
</feature>
<gene>
    <name evidence="2" type="ORF">EYB53_001760</name>
</gene>
<feature type="transmembrane region" description="Helical" evidence="1">
    <location>
        <begin position="49"/>
        <end position="68"/>
    </location>
</feature>
<dbReference type="PANTHER" id="PTHR33979">
    <property type="entry name" value="OS02G0221600 PROTEIN"/>
    <property type="match status" value="1"/>
</dbReference>
<comment type="caution">
    <text evidence="2">The sequence shown here is derived from an EMBL/GenBank/DDBJ whole genome shotgun (WGS) entry which is preliminary data.</text>
</comment>
<keyword evidence="1" id="KW-0472">Membrane</keyword>
<keyword evidence="1" id="KW-1133">Transmembrane helix</keyword>
<dbReference type="Pfam" id="PF13398">
    <property type="entry name" value="Peptidase_M50B"/>
    <property type="match status" value="1"/>
</dbReference>
<evidence type="ECO:0000256" key="1">
    <source>
        <dbReference type="SAM" id="Phobius"/>
    </source>
</evidence>
<evidence type="ECO:0000313" key="3">
    <source>
        <dbReference type="Proteomes" id="UP001193081"/>
    </source>
</evidence>